<dbReference type="InterPro" id="IPR039551">
    <property type="entry name" value="Cho/carn_acyl_trans"/>
</dbReference>
<evidence type="ECO:0000256" key="7">
    <source>
        <dbReference type="ARBA" id="ARBA00022692"/>
    </source>
</evidence>
<keyword evidence="9 17" id="KW-1133">Transmembrane helix</keyword>
<dbReference type="PANTHER" id="PTHR22589">
    <property type="entry name" value="CARNITINE O-ACYLTRANSFERASE"/>
    <property type="match status" value="1"/>
</dbReference>
<evidence type="ECO:0000256" key="1">
    <source>
        <dbReference type="ARBA" id="ARBA00004374"/>
    </source>
</evidence>
<dbReference type="GO" id="GO:0006635">
    <property type="term" value="P:fatty acid beta-oxidation"/>
    <property type="evidence" value="ECO:0007669"/>
    <property type="project" value="UniProtKB-UniPathway"/>
</dbReference>
<reference evidence="20" key="3">
    <citation type="submission" date="2025-09" db="UniProtKB">
        <authorList>
            <consortium name="Ensembl"/>
        </authorList>
    </citation>
    <scope>IDENTIFICATION</scope>
</reference>
<comment type="subcellular location">
    <subcellularLocation>
        <location evidence="1">Mitochondrion outer membrane</location>
        <topology evidence="1">Multi-pass membrane protein</topology>
    </subcellularLocation>
</comment>
<evidence type="ECO:0000256" key="10">
    <source>
        <dbReference type="ARBA" id="ARBA00023098"/>
    </source>
</evidence>
<evidence type="ECO:0000256" key="16">
    <source>
        <dbReference type="RuleBase" id="RU003801"/>
    </source>
</evidence>
<evidence type="ECO:0000256" key="2">
    <source>
        <dbReference type="ARBA" id="ARBA00005005"/>
    </source>
</evidence>
<evidence type="ECO:0000256" key="9">
    <source>
        <dbReference type="ARBA" id="ARBA00022989"/>
    </source>
</evidence>
<feature type="domain" description="Carnitine O-palmitoyltransferase N-terminal" evidence="19">
    <location>
        <begin position="1"/>
        <end position="47"/>
    </location>
</feature>
<accession>A0A8C7PE94</accession>
<evidence type="ECO:0000256" key="17">
    <source>
        <dbReference type="SAM" id="Phobius"/>
    </source>
</evidence>
<evidence type="ECO:0000313" key="21">
    <source>
        <dbReference type="Proteomes" id="UP000694395"/>
    </source>
</evidence>
<proteinExistence type="inferred from homology"/>
<evidence type="ECO:0000256" key="11">
    <source>
        <dbReference type="ARBA" id="ARBA00023128"/>
    </source>
</evidence>
<comment type="catalytic activity">
    <reaction evidence="14">
        <text>(R)-carnitine + hexadecanoyl-CoA = O-hexadecanoyl-(R)-carnitine + CoA</text>
        <dbReference type="Rhea" id="RHEA:12661"/>
        <dbReference type="ChEBI" id="CHEBI:16347"/>
        <dbReference type="ChEBI" id="CHEBI:17490"/>
        <dbReference type="ChEBI" id="CHEBI:57287"/>
        <dbReference type="ChEBI" id="CHEBI:57379"/>
        <dbReference type="EC" id="2.3.1.21"/>
    </reaction>
    <physiologicalReaction direction="left-to-right" evidence="14">
        <dbReference type="Rhea" id="RHEA:12662"/>
    </physiologicalReaction>
</comment>
<keyword evidence="13 16" id="KW-0012">Acyltransferase</keyword>
<protein>
    <recommendedName>
        <fullName evidence="4">carnitine O-palmitoyltransferase</fullName>
        <ecNumber evidence="4">2.3.1.21</ecNumber>
    </recommendedName>
</protein>
<evidence type="ECO:0000256" key="14">
    <source>
        <dbReference type="ARBA" id="ARBA00048480"/>
    </source>
</evidence>
<keyword evidence="8" id="KW-0276">Fatty acid metabolism</keyword>
<dbReference type="FunFam" id="3.30.559.70:FF:000001">
    <property type="entry name" value="Carnitine O-palmitoyltransferase 1, liver isoform"/>
    <property type="match status" value="1"/>
</dbReference>
<dbReference type="PANTHER" id="PTHR22589:SF114">
    <property type="entry name" value="CARNITINE O-PALMITOYLTRANSFERASE"/>
    <property type="match status" value="1"/>
</dbReference>
<keyword evidence="5" id="KW-0813">Transport</keyword>
<keyword evidence="6 16" id="KW-0808">Transferase</keyword>
<evidence type="ECO:0000256" key="12">
    <source>
        <dbReference type="ARBA" id="ARBA00023136"/>
    </source>
</evidence>
<reference evidence="20" key="2">
    <citation type="submission" date="2025-08" db="UniProtKB">
        <authorList>
            <consortium name="Ensembl"/>
        </authorList>
    </citation>
    <scope>IDENTIFICATION</scope>
</reference>
<dbReference type="PROSITE" id="PS00439">
    <property type="entry name" value="ACYLTRANSF_C_1"/>
    <property type="match status" value="1"/>
</dbReference>
<sequence length="775" mass="88614">MAEAHQAVAFQFTVTPEGIDLQLSHQALTEIYLSGLRSWKKKLIRLKNGVITGVYPASPSSWLFVVIAILATMYMRSDPSMGLIAKIQEHLPTLRCLQSLRIFTLLWFSLIFTMRMCLKQLLSYHRWMFEQRGKMSNTTKVWALVRIFSGRQPLLYSYQGSLPNQPVPAVKDTVKRYLESVRPLMTPDEFERMTSLATQFESSLGNRLQWYLKLKALWASNYVSDWWEEYIYLRGRSPIMVNSNYYGMDFLYVTPTPIQAARAGNTLHAFLMYRRKLNREELKPVSSTTGTVIPLCAAQCERMFNTTRTPGEETDTVQHWQDSDYVAVYHRGRYFRLRMYSSSRPLSPREIESQLQRILDDPSPPSPGEEKLGALTAGDRIPWAKARKEYFSLGVNKRSLDCIEKAAFFVTLDDDEQGMMGEDPAASLDRYAKSLLHGKCYDRWFDKSFSVVIYKNGKIGLNAEHSWADAPVVAHLWEYVLATDSFQLGYNEEGHCKGEVDASLPRPQRLSWDITPECQEQISQSLAVAQALADDVDFHVFSFRDFGKGMIKKCRISPDAYIQLALQLAYYRDRGMFCLTYEASMTRLFREGRTETVRSCSNESCAFIKALEGGEVGKVCRRLLRQASEKHQNLYKHAMTGAGIDRHLFCLYVVSKYLGVDSPFLKEVLSEPWHLSTSQTPVQQVELFDMVNHPEYVSCGGGFGPVADDGYGVSYTIMGENMMNFHISCKHSCPQTSSHKYGGQIRQALRDMLQLLCPDQREPSRTDQSQTKKDL</sequence>
<comment type="pathway">
    <text evidence="2">Lipid metabolism; fatty acid beta-oxidation.</text>
</comment>
<dbReference type="GO" id="GO:0009437">
    <property type="term" value="P:carnitine metabolic process"/>
    <property type="evidence" value="ECO:0007669"/>
    <property type="project" value="TreeGrafter"/>
</dbReference>
<dbReference type="InterPro" id="IPR042231">
    <property type="entry name" value="Cho/carn_acyl_trans_2"/>
</dbReference>
<dbReference type="FunFam" id="3.30.559.10:FF:000002">
    <property type="entry name" value="carnitine O-palmitoyltransferase 1, liver isoform"/>
    <property type="match status" value="1"/>
</dbReference>
<dbReference type="InterPro" id="IPR032476">
    <property type="entry name" value="CPT_N"/>
</dbReference>
<dbReference type="AlphaFoldDB" id="A0A8C7PE94"/>
<evidence type="ECO:0000256" key="3">
    <source>
        <dbReference type="ARBA" id="ARBA00005232"/>
    </source>
</evidence>
<keyword evidence="7 17" id="KW-0812">Transmembrane</keyword>
<evidence type="ECO:0000256" key="15">
    <source>
        <dbReference type="PIRSR" id="PIRSR600542-1"/>
    </source>
</evidence>
<evidence type="ECO:0000256" key="8">
    <source>
        <dbReference type="ARBA" id="ARBA00022832"/>
    </source>
</evidence>
<dbReference type="SUPFAM" id="SSF52777">
    <property type="entry name" value="CoA-dependent acyltransferases"/>
    <property type="match status" value="2"/>
</dbReference>
<comment type="similarity">
    <text evidence="3 16">Belongs to the carnitine/choline acetyltransferase family.</text>
</comment>
<dbReference type="InterPro" id="IPR023213">
    <property type="entry name" value="CAT-like_dom_sf"/>
</dbReference>
<dbReference type="Pfam" id="PF16484">
    <property type="entry name" value="CPT_N"/>
    <property type="match status" value="1"/>
</dbReference>
<keyword evidence="10" id="KW-0443">Lipid metabolism</keyword>
<evidence type="ECO:0000256" key="4">
    <source>
        <dbReference type="ARBA" id="ARBA00013243"/>
    </source>
</evidence>
<evidence type="ECO:0000313" key="20">
    <source>
        <dbReference type="Ensembl" id="ENSOMYP00000020768.2"/>
    </source>
</evidence>
<dbReference type="EC" id="2.3.1.21" evidence="4"/>
<dbReference type="PROSITE" id="PS00440">
    <property type="entry name" value="ACYLTRANSF_C_2"/>
    <property type="match status" value="1"/>
</dbReference>
<dbReference type="Ensembl" id="ENSOMYT00000022808.2">
    <property type="protein sequence ID" value="ENSOMYP00000020768.2"/>
    <property type="gene ID" value="ENSOMYG00000009809.2"/>
</dbReference>
<dbReference type="GeneTree" id="ENSGT01150000286917"/>
<name>A0A8C7PE94_ONCMY</name>
<dbReference type="UniPathway" id="UPA00659"/>
<feature type="active site" description="Proton acceptor" evidence="15">
    <location>
        <position position="465"/>
    </location>
</feature>
<evidence type="ECO:0000259" key="18">
    <source>
        <dbReference type="Pfam" id="PF00755"/>
    </source>
</evidence>
<dbReference type="Pfam" id="PF00755">
    <property type="entry name" value="Carn_acyltransf"/>
    <property type="match status" value="1"/>
</dbReference>
<dbReference type="GO" id="GO:0015909">
    <property type="term" value="P:long-chain fatty acid transport"/>
    <property type="evidence" value="ECO:0007669"/>
    <property type="project" value="UniProtKB-ARBA"/>
</dbReference>
<dbReference type="Gene3D" id="3.30.559.10">
    <property type="entry name" value="Chloramphenicol acetyltransferase-like domain"/>
    <property type="match status" value="1"/>
</dbReference>
<feature type="domain" description="Choline/carnitine acyltransferase" evidence="18">
    <location>
        <begin position="166"/>
        <end position="746"/>
    </location>
</feature>
<reference evidence="20" key="1">
    <citation type="submission" date="2020-07" db="EMBL/GenBank/DDBJ databases">
        <title>A long reads based de novo assembly of the rainbow trout Arlee double haploid line genome.</title>
        <authorList>
            <person name="Gao G."/>
            <person name="Palti Y."/>
        </authorList>
    </citation>
    <scope>NUCLEOTIDE SEQUENCE [LARGE SCALE GENOMIC DNA]</scope>
</reference>
<evidence type="ECO:0000259" key="19">
    <source>
        <dbReference type="Pfam" id="PF16484"/>
    </source>
</evidence>
<dbReference type="Proteomes" id="UP000694395">
    <property type="component" value="Chromosome 16"/>
</dbReference>
<dbReference type="GO" id="GO:0005741">
    <property type="term" value="C:mitochondrial outer membrane"/>
    <property type="evidence" value="ECO:0007669"/>
    <property type="project" value="UniProtKB-SubCell"/>
</dbReference>
<dbReference type="Gene3D" id="3.30.559.70">
    <property type="entry name" value="Choline/Carnitine o-acyltransferase, domain 2"/>
    <property type="match status" value="1"/>
</dbReference>
<keyword evidence="11" id="KW-0496">Mitochondrion</keyword>
<organism evidence="20 21">
    <name type="scientific">Oncorhynchus mykiss</name>
    <name type="common">Rainbow trout</name>
    <name type="synonym">Salmo gairdneri</name>
    <dbReference type="NCBI Taxonomy" id="8022"/>
    <lineage>
        <taxon>Eukaryota</taxon>
        <taxon>Metazoa</taxon>
        <taxon>Chordata</taxon>
        <taxon>Craniata</taxon>
        <taxon>Vertebrata</taxon>
        <taxon>Euteleostomi</taxon>
        <taxon>Actinopterygii</taxon>
        <taxon>Neopterygii</taxon>
        <taxon>Teleostei</taxon>
        <taxon>Protacanthopterygii</taxon>
        <taxon>Salmoniformes</taxon>
        <taxon>Salmonidae</taxon>
        <taxon>Salmoninae</taxon>
        <taxon>Oncorhynchus</taxon>
    </lineage>
</organism>
<keyword evidence="12 17" id="KW-0472">Membrane</keyword>
<keyword evidence="21" id="KW-1185">Reference proteome</keyword>
<evidence type="ECO:0000256" key="13">
    <source>
        <dbReference type="ARBA" id="ARBA00023315"/>
    </source>
</evidence>
<gene>
    <name evidence="20" type="primary">LOC110491659</name>
</gene>
<evidence type="ECO:0000256" key="5">
    <source>
        <dbReference type="ARBA" id="ARBA00022448"/>
    </source>
</evidence>
<dbReference type="InterPro" id="IPR000542">
    <property type="entry name" value="Carn_acyl_trans"/>
</dbReference>
<feature type="transmembrane region" description="Helical" evidence="17">
    <location>
        <begin position="50"/>
        <end position="74"/>
    </location>
</feature>
<evidence type="ECO:0000256" key="6">
    <source>
        <dbReference type="ARBA" id="ARBA00022679"/>
    </source>
</evidence>
<dbReference type="GO" id="GO:0004095">
    <property type="term" value="F:carnitine O-palmitoyltransferase activity"/>
    <property type="evidence" value="ECO:0007669"/>
    <property type="project" value="UniProtKB-EC"/>
</dbReference>
<dbReference type="Gene3D" id="6.10.250.1760">
    <property type="match status" value="1"/>
</dbReference>